<dbReference type="Pfam" id="PF13516">
    <property type="entry name" value="LRR_6"/>
    <property type="match status" value="2"/>
</dbReference>
<comment type="caution">
    <text evidence="1">The sequence shown here is derived from an EMBL/GenBank/DDBJ whole genome shotgun (WGS) entry which is preliminary data.</text>
</comment>
<dbReference type="PANTHER" id="PTHR24114">
    <property type="entry name" value="LEUCINE RICH REPEAT FAMILY PROTEIN"/>
    <property type="match status" value="1"/>
</dbReference>
<proteinExistence type="predicted"/>
<dbReference type="SUPFAM" id="SSF52047">
    <property type="entry name" value="RNI-like"/>
    <property type="match status" value="1"/>
</dbReference>
<organism evidence="1 2">
    <name type="scientific">Rickettsia tamurae subsp. buchneri</name>
    <dbReference type="NCBI Taxonomy" id="1462938"/>
    <lineage>
        <taxon>Bacteria</taxon>
        <taxon>Pseudomonadati</taxon>
        <taxon>Pseudomonadota</taxon>
        <taxon>Alphaproteobacteria</taxon>
        <taxon>Rickettsiales</taxon>
        <taxon>Rickettsiaceae</taxon>
        <taxon>Rickettsieae</taxon>
        <taxon>Rickettsia</taxon>
        <taxon>spotted fever group</taxon>
    </lineage>
</organism>
<sequence length="218" mass="24512">MKELIEFLEKRGFTRQANSLRKGDTTLNLSYNDIGEARARDLAASLKANNSLTSLDLRWNKIGEQGAKELALMLKDNSTITELNLRYGYQTPDPLNYFINDKALEVRTSQIMDLILPERPLLMKAYMAAPAGDGFINVARNLNPFKRKSQPPVAFWSGILKADLDEREVTFDIPSYFNGTLRVIGVASSLDTIGTSKADLLPIRSYYQSKFTFICSSE</sequence>
<evidence type="ECO:0000313" key="2">
    <source>
        <dbReference type="Proteomes" id="UP000027161"/>
    </source>
</evidence>
<evidence type="ECO:0000313" key="1">
    <source>
        <dbReference type="EMBL" id="KDO02431.1"/>
    </source>
</evidence>
<dbReference type="SMART" id="SM00368">
    <property type="entry name" value="LRR_RI"/>
    <property type="match status" value="2"/>
</dbReference>
<dbReference type="InterPro" id="IPR032675">
    <property type="entry name" value="LRR_dom_sf"/>
</dbReference>
<dbReference type="Proteomes" id="UP000027161">
    <property type="component" value="Unassembled WGS sequence"/>
</dbReference>
<dbReference type="EMBL" id="JFKF01000154">
    <property type="protein sequence ID" value="KDO02431.1"/>
    <property type="molecule type" value="Genomic_DNA"/>
</dbReference>
<dbReference type="AlphaFoldDB" id="A0A8E0WL08"/>
<protein>
    <submittedName>
        <fullName evidence="1">Uncharacterized protein</fullName>
    </submittedName>
</protein>
<keyword evidence="2" id="KW-1185">Reference proteome</keyword>
<dbReference type="PANTHER" id="PTHR24114:SF2">
    <property type="entry name" value="F-BOX DOMAIN-CONTAINING PROTEIN-RELATED"/>
    <property type="match status" value="1"/>
</dbReference>
<gene>
    <name evidence="1" type="ORF">REISMN_07070</name>
</gene>
<dbReference type="InterPro" id="IPR001611">
    <property type="entry name" value="Leu-rich_rpt"/>
</dbReference>
<dbReference type="Gene3D" id="3.80.10.10">
    <property type="entry name" value="Ribonuclease Inhibitor"/>
    <property type="match status" value="1"/>
</dbReference>
<accession>A0A8E0WL08</accession>
<reference evidence="1 2" key="1">
    <citation type="submission" date="2014-02" db="EMBL/GenBank/DDBJ databases">
        <title>Draft genome sequence of Rickettsia buchneri sp. nov. ISO7T.</title>
        <authorList>
            <person name="Felsheim R.F."/>
            <person name="Kurtti T.J."/>
            <person name="Munderloh U.G."/>
        </authorList>
    </citation>
    <scope>NUCLEOTIDE SEQUENCE [LARGE SCALE GENOMIC DNA]</scope>
    <source>
        <strain evidence="1 2">ISO7</strain>
    </source>
</reference>
<name>A0A8E0WL08_9RICK</name>
<dbReference type="InterPro" id="IPR052394">
    <property type="entry name" value="LRR-containing"/>
</dbReference>